<evidence type="ECO:0000313" key="2">
    <source>
        <dbReference type="Proteomes" id="UP000608513"/>
    </source>
</evidence>
<reference evidence="1" key="1">
    <citation type="submission" date="2020-08" db="EMBL/GenBank/DDBJ databases">
        <title>Ramlibacter sp. USB13 16S ribosomal RNA gene genome sequencing and assembly.</title>
        <authorList>
            <person name="Kang M."/>
        </authorList>
    </citation>
    <scope>NUCLEOTIDE SEQUENCE</scope>
    <source>
        <strain evidence="1">USB13</strain>
    </source>
</reference>
<dbReference type="PANTHER" id="PTHR38471">
    <property type="entry name" value="FOUR HELIX BUNDLE PROTEIN"/>
    <property type="match status" value="1"/>
</dbReference>
<evidence type="ECO:0000313" key="1">
    <source>
        <dbReference type="EMBL" id="MBC5783332.1"/>
    </source>
</evidence>
<comment type="caution">
    <text evidence="1">The sequence shown here is derived from an EMBL/GenBank/DDBJ whole genome shotgun (WGS) entry which is preliminary data.</text>
</comment>
<organism evidence="1 2">
    <name type="scientific">Ramlibacter cellulosilyticus</name>
    <dbReference type="NCBI Taxonomy" id="2764187"/>
    <lineage>
        <taxon>Bacteria</taxon>
        <taxon>Pseudomonadati</taxon>
        <taxon>Pseudomonadota</taxon>
        <taxon>Betaproteobacteria</taxon>
        <taxon>Burkholderiales</taxon>
        <taxon>Comamonadaceae</taxon>
        <taxon>Ramlibacter</taxon>
    </lineage>
</organism>
<gene>
    <name evidence="1" type="ORF">H8N03_10285</name>
</gene>
<dbReference type="CDD" id="cd16377">
    <property type="entry name" value="23S_rRNA_IVP_like"/>
    <property type="match status" value="1"/>
</dbReference>
<dbReference type="NCBIfam" id="TIGR02436">
    <property type="entry name" value="four helix bundle protein"/>
    <property type="match status" value="1"/>
</dbReference>
<accession>A0A923MPA1</accession>
<dbReference type="SUPFAM" id="SSF158446">
    <property type="entry name" value="IVS-encoded protein-like"/>
    <property type="match status" value="1"/>
</dbReference>
<keyword evidence="2" id="KW-1185">Reference proteome</keyword>
<dbReference type="RefSeq" id="WP_187076069.1">
    <property type="nucleotide sequence ID" value="NZ_JACORT010000003.1"/>
</dbReference>
<proteinExistence type="predicted"/>
<dbReference type="InterPro" id="IPR036583">
    <property type="entry name" value="23S_rRNA_IVS_sf"/>
</dbReference>
<dbReference type="EMBL" id="JACORT010000003">
    <property type="protein sequence ID" value="MBC5783332.1"/>
    <property type="molecule type" value="Genomic_DNA"/>
</dbReference>
<name>A0A923MPA1_9BURK</name>
<dbReference type="Pfam" id="PF05635">
    <property type="entry name" value="23S_rRNA_IVP"/>
    <property type="match status" value="1"/>
</dbReference>
<dbReference type="InterPro" id="IPR012657">
    <property type="entry name" value="23S_rRNA-intervening_sequence"/>
</dbReference>
<dbReference type="Proteomes" id="UP000608513">
    <property type="component" value="Unassembled WGS sequence"/>
</dbReference>
<sequence length="124" mass="13877">MEVRSYKDLAVWQKAMELTSSVYRMTAELPSDERFGLISQARRAAVSVPANIAEGHRRSSTKDYLRFLSIAAGSLAELETLIELASRLYRIQSTHLDELVGSADEVGRMLRGIQQKLEAKLPNP</sequence>
<protein>
    <submittedName>
        <fullName evidence="1">Four helix bundle protein</fullName>
    </submittedName>
</protein>
<dbReference type="AlphaFoldDB" id="A0A923MPA1"/>
<dbReference type="PANTHER" id="PTHR38471:SF2">
    <property type="entry name" value="FOUR HELIX BUNDLE PROTEIN"/>
    <property type="match status" value="1"/>
</dbReference>
<dbReference type="Gene3D" id="1.20.1440.60">
    <property type="entry name" value="23S rRNA-intervening sequence"/>
    <property type="match status" value="1"/>
</dbReference>